<comment type="caution">
    <text evidence="2">The sequence shown here is derived from an EMBL/GenBank/DDBJ whole genome shotgun (WGS) entry which is preliminary data.</text>
</comment>
<feature type="chain" id="PRO_5043583461" description="Secreted protein" evidence="1">
    <location>
        <begin position="24"/>
        <end position="87"/>
    </location>
</feature>
<name>A0AAU9UAP0_EUPED</name>
<sequence length="87" mass="9870">MMWNDTVMLLLEFLAALCAVAVCGPTLVACARRLILGDELLQKGRHGVLEAEVLGCDEPNCPYYKKNVKYLVMPMTRRRQFNSPVRQ</sequence>
<dbReference type="Proteomes" id="UP001153954">
    <property type="component" value="Unassembled WGS sequence"/>
</dbReference>
<accession>A0AAU9UAP0</accession>
<reference evidence="2" key="1">
    <citation type="submission" date="2022-03" db="EMBL/GenBank/DDBJ databases">
        <authorList>
            <person name="Tunstrom K."/>
        </authorList>
    </citation>
    <scope>NUCLEOTIDE SEQUENCE</scope>
</reference>
<feature type="signal peptide" evidence="1">
    <location>
        <begin position="1"/>
        <end position="23"/>
    </location>
</feature>
<protein>
    <recommendedName>
        <fullName evidence="4">Secreted protein</fullName>
    </recommendedName>
</protein>
<keyword evidence="3" id="KW-1185">Reference proteome</keyword>
<organism evidence="2 3">
    <name type="scientific">Euphydryas editha</name>
    <name type="common">Edith's checkerspot</name>
    <dbReference type="NCBI Taxonomy" id="104508"/>
    <lineage>
        <taxon>Eukaryota</taxon>
        <taxon>Metazoa</taxon>
        <taxon>Ecdysozoa</taxon>
        <taxon>Arthropoda</taxon>
        <taxon>Hexapoda</taxon>
        <taxon>Insecta</taxon>
        <taxon>Pterygota</taxon>
        <taxon>Neoptera</taxon>
        <taxon>Endopterygota</taxon>
        <taxon>Lepidoptera</taxon>
        <taxon>Glossata</taxon>
        <taxon>Ditrysia</taxon>
        <taxon>Papilionoidea</taxon>
        <taxon>Nymphalidae</taxon>
        <taxon>Nymphalinae</taxon>
        <taxon>Euphydryas</taxon>
    </lineage>
</organism>
<dbReference type="AlphaFoldDB" id="A0AAU9UAP0"/>
<gene>
    <name evidence="2" type="ORF">EEDITHA_LOCUS10520</name>
</gene>
<evidence type="ECO:0008006" key="4">
    <source>
        <dbReference type="Google" id="ProtNLM"/>
    </source>
</evidence>
<proteinExistence type="predicted"/>
<evidence type="ECO:0000256" key="1">
    <source>
        <dbReference type="SAM" id="SignalP"/>
    </source>
</evidence>
<dbReference type="EMBL" id="CAKOGL010000015">
    <property type="protein sequence ID" value="CAH2095016.1"/>
    <property type="molecule type" value="Genomic_DNA"/>
</dbReference>
<evidence type="ECO:0000313" key="2">
    <source>
        <dbReference type="EMBL" id="CAH2095016.1"/>
    </source>
</evidence>
<keyword evidence="1" id="KW-0732">Signal</keyword>
<evidence type="ECO:0000313" key="3">
    <source>
        <dbReference type="Proteomes" id="UP001153954"/>
    </source>
</evidence>